<keyword evidence="2" id="KW-1185">Reference proteome</keyword>
<evidence type="ECO:0000313" key="1">
    <source>
        <dbReference type="EMBL" id="RNA23284.1"/>
    </source>
</evidence>
<comment type="caution">
    <text evidence="1">The sequence shown here is derived from an EMBL/GenBank/DDBJ whole genome shotgun (WGS) entry which is preliminary data.</text>
</comment>
<name>A0A3M7RIK7_BRAPC</name>
<organism evidence="1 2">
    <name type="scientific">Brachionus plicatilis</name>
    <name type="common">Marine rotifer</name>
    <name type="synonym">Brachionus muelleri</name>
    <dbReference type="NCBI Taxonomy" id="10195"/>
    <lineage>
        <taxon>Eukaryota</taxon>
        <taxon>Metazoa</taxon>
        <taxon>Spiralia</taxon>
        <taxon>Gnathifera</taxon>
        <taxon>Rotifera</taxon>
        <taxon>Eurotatoria</taxon>
        <taxon>Monogononta</taxon>
        <taxon>Pseudotrocha</taxon>
        <taxon>Ploima</taxon>
        <taxon>Brachionidae</taxon>
        <taxon>Brachionus</taxon>
    </lineage>
</organism>
<dbReference type="AlphaFoldDB" id="A0A3M7RIK7"/>
<gene>
    <name evidence="1" type="ORF">BpHYR1_033083</name>
</gene>
<accession>A0A3M7RIK7</accession>
<evidence type="ECO:0000313" key="2">
    <source>
        <dbReference type="Proteomes" id="UP000276133"/>
    </source>
</evidence>
<protein>
    <submittedName>
        <fullName evidence="1">Uncharacterized protein</fullName>
    </submittedName>
</protein>
<sequence length="148" mass="17517">MYLFRFKKFLLQKQLKSEVNLANFVVKFPKLGSSILDLHGYLHCFIICTDLQVKLFLIATANKMRILKFCKKIHWCLVISAEIIFWFKHTLLKFQVELVKSQTLKSESWLDFYFNDLDLNWVTKKTSWNGNPSVRVTMGSYCFPSSQF</sequence>
<reference evidence="1 2" key="1">
    <citation type="journal article" date="2018" name="Sci. Rep.">
        <title>Genomic signatures of local adaptation to the degree of environmental predictability in rotifers.</title>
        <authorList>
            <person name="Franch-Gras L."/>
            <person name="Hahn C."/>
            <person name="Garcia-Roger E.M."/>
            <person name="Carmona M.J."/>
            <person name="Serra M."/>
            <person name="Gomez A."/>
        </authorList>
    </citation>
    <scope>NUCLEOTIDE SEQUENCE [LARGE SCALE GENOMIC DNA]</scope>
    <source>
        <strain evidence="1">HYR1</strain>
    </source>
</reference>
<dbReference type="EMBL" id="REGN01003317">
    <property type="protein sequence ID" value="RNA23284.1"/>
    <property type="molecule type" value="Genomic_DNA"/>
</dbReference>
<proteinExistence type="predicted"/>
<dbReference type="Proteomes" id="UP000276133">
    <property type="component" value="Unassembled WGS sequence"/>
</dbReference>